<dbReference type="EMBL" id="CM039173">
    <property type="protein sequence ID" value="KAH9773532.1"/>
    <property type="molecule type" value="Genomic_DNA"/>
</dbReference>
<gene>
    <name evidence="1" type="ORF">KPL71_013356</name>
</gene>
<proteinExistence type="predicted"/>
<evidence type="ECO:0000313" key="2">
    <source>
        <dbReference type="Proteomes" id="UP000829398"/>
    </source>
</evidence>
<dbReference type="Proteomes" id="UP000829398">
    <property type="component" value="Chromosome 4"/>
</dbReference>
<accession>A0ACB8LJD9</accession>
<reference evidence="2" key="1">
    <citation type="journal article" date="2023" name="Hortic. Res.">
        <title>A chromosome-level phased genome enabling allele-level studies in sweet orange: a case study on citrus Huanglongbing tolerance.</title>
        <authorList>
            <person name="Wu B."/>
            <person name="Yu Q."/>
            <person name="Deng Z."/>
            <person name="Duan Y."/>
            <person name="Luo F."/>
            <person name="Gmitter F. Jr."/>
        </authorList>
    </citation>
    <scope>NUCLEOTIDE SEQUENCE [LARGE SCALE GENOMIC DNA]</scope>
    <source>
        <strain evidence="2">cv. Valencia</strain>
    </source>
</reference>
<evidence type="ECO:0000313" key="1">
    <source>
        <dbReference type="EMBL" id="KAH9773532.1"/>
    </source>
</evidence>
<organism evidence="1 2">
    <name type="scientific">Citrus sinensis</name>
    <name type="common">Sweet orange</name>
    <name type="synonym">Citrus aurantium var. sinensis</name>
    <dbReference type="NCBI Taxonomy" id="2711"/>
    <lineage>
        <taxon>Eukaryota</taxon>
        <taxon>Viridiplantae</taxon>
        <taxon>Streptophyta</taxon>
        <taxon>Embryophyta</taxon>
        <taxon>Tracheophyta</taxon>
        <taxon>Spermatophyta</taxon>
        <taxon>Magnoliopsida</taxon>
        <taxon>eudicotyledons</taxon>
        <taxon>Gunneridae</taxon>
        <taxon>Pentapetalae</taxon>
        <taxon>rosids</taxon>
        <taxon>malvids</taxon>
        <taxon>Sapindales</taxon>
        <taxon>Rutaceae</taxon>
        <taxon>Aurantioideae</taxon>
        <taxon>Citrus</taxon>
    </lineage>
</organism>
<name>A0ACB8LJD9_CITSI</name>
<keyword evidence="2" id="KW-1185">Reference proteome</keyword>
<protein>
    <submittedName>
        <fullName evidence="1">Formin-like protein 4</fullName>
    </submittedName>
</protein>
<comment type="caution">
    <text evidence="1">The sequence shown here is derived from an EMBL/GenBank/DDBJ whole genome shotgun (WGS) entry which is preliminary data.</text>
</comment>
<sequence>MARHVWARHEWARARARARVGTARHGTSTSTCGHGTARHGTSTSTYGHGTARHEMNSEHGTARARARPRNIETFYPFDPSSSPAPSPTITSDPPIITPLPPPRSPQLVPPPPSLSAPQSGSPSDNKTIAKAVAATAASTLFIAVLFFFALQRYVLRKRQRVGDGDHNNSNEGRPSNEFTRFDGNLRGLIVDENGLDVLYWRKLEEGDKRKGFDREILHSPRHEEEKEQGMSINKFEAVQEVPLLRGKSSSSHVKVQPENDDLDHIITSKPTTTPAPSALKTIQEKQPPIQQSNVPPPPPPIQNNKSTAAPPPPPPPPPQPVSAKKNPAPPPPPTSILKPPSVPKRSSNEGQLKDSSAETGNGNGHVKLKPLHWDKVNKNVEHSMVWDKIDGGSFRFDGDLMEALFGYVATNRRSPTRERNSKNSTGPNSQVILLDARKSQNTAIVLKSLALSRGELLSAILDGKELNPETLEKLTRVAPTKEEQSKILDFDGDPTRLADAESFHYHILKAVPSAYTRLNALLFRSNYDSEIAQFKETLQTLELGCKELRTRGLLLKLLEAILKAGNRMNAGTARGNAQAFNLTALRKLSDVKSTDGKTTLLHFVVEEVVRAEGRRCVINRNRSLSRSGSSRNSSSGSLTSENSTPKEEKEKEYMRLGLPVIGGLSAEFSNVKKAATVDYDAVSGTCSALSARVVEIRELVSQCAADGGGGFVKEMKAFLETAEKELNVLREEQTRVMVLVRKTTEYYQAKQHKAHPLQLFVIMKDFLGMVDQVCIEIARNMQKRRSPLTGIGSSSPISPAQRTVRFPNLPEHFLTDKSRSNSSESDSDSC</sequence>